<feature type="region of interest" description="Disordered" evidence="1">
    <location>
        <begin position="149"/>
        <end position="192"/>
    </location>
</feature>
<dbReference type="OrthoDB" id="9837822at2759"/>
<organism evidence="2 3">
    <name type="scientific">Leptonychotes weddellii</name>
    <name type="common">Weddell seal</name>
    <name type="synonym">Otaria weddellii</name>
    <dbReference type="NCBI Taxonomy" id="9713"/>
    <lineage>
        <taxon>Eukaryota</taxon>
        <taxon>Metazoa</taxon>
        <taxon>Chordata</taxon>
        <taxon>Craniata</taxon>
        <taxon>Vertebrata</taxon>
        <taxon>Euteleostomi</taxon>
        <taxon>Mammalia</taxon>
        <taxon>Eutheria</taxon>
        <taxon>Laurasiatheria</taxon>
        <taxon>Carnivora</taxon>
        <taxon>Caniformia</taxon>
        <taxon>Pinnipedia</taxon>
        <taxon>Phocidae</taxon>
        <taxon>Monachinae</taxon>
        <taxon>Lobodontini</taxon>
        <taxon>Leptonychotes</taxon>
    </lineage>
</organism>
<feature type="region of interest" description="Disordered" evidence="1">
    <location>
        <begin position="22"/>
        <end position="45"/>
    </location>
</feature>
<accession>A0A7F8RYJ9</accession>
<feature type="compositionally biased region" description="Low complexity" evidence="1">
    <location>
        <begin position="31"/>
        <end position="44"/>
    </location>
</feature>
<gene>
    <name evidence="3" type="primary">LRCOL1</name>
</gene>
<reference evidence="3" key="1">
    <citation type="submission" date="2025-08" db="UniProtKB">
        <authorList>
            <consortium name="RefSeq"/>
        </authorList>
    </citation>
    <scope>IDENTIFICATION</scope>
    <source>
        <tissue evidence="3">Liver</tissue>
    </source>
</reference>
<dbReference type="GeneID" id="102739526"/>
<sequence>MAIWGTDKLRAQCRCLVLPSCPRGSRQTQTSLAPSLSLSSGSPGHRTHRVCNIPGTLKVRRRKGRVFRAGSWVCREGGKGRPALQRLGEACEDHAECRGGCCVFCTPRTIFLKCLPWPKCVPWRKARGRGAAGSGCGCQAPALRPQPNGAAAAATGTAGTSAASRSTRPAAPAAPARAGSGPVPALVTGKKSCKEEPARTSQKLTWISCLSLAGSLARGSTLLFWAVKTCGH</sequence>
<dbReference type="RefSeq" id="XP_030897709.1">
    <property type="nucleotide sequence ID" value="XM_031041849.1"/>
</dbReference>
<dbReference type="AlphaFoldDB" id="A0A7F8RYJ9"/>
<proteinExistence type="predicted"/>
<dbReference type="KEGG" id="lww:102739526"/>
<feature type="compositionally biased region" description="Low complexity" evidence="1">
    <location>
        <begin position="150"/>
        <end position="182"/>
    </location>
</feature>
<evidence type="ECO:0000313" key="2">
    <source>
        <dbReference type="Proteomes" id="UP000245341"/>
    </source>
</evidence>
<keyword evidence="2" id="KW-1185">Reference proteome</keyword>
<evidence type="ECO:0000256" key="1">
    <source>
        <dbReference type="SAM" id="MobiDB-lite"/>
    </source>
</evidence>
<protein>
    <submittedName>
        <fullName evidence="3">Leucine-rich colipase-like protein 1</fullName>
    </submittedName>
</protein>
<dbReference type="CTD" id="100507055"/>
<evidence type="ECO:0000313" key="3">
    <source>
        <dbReference type="RefSeq" id="XP_030897709.1"/>
    </source>
</evidence>
<dbReference type="Proteomes" id="UP000245341">
    <property type="component" value="Unplaced"/>
</dbReference>
<name>A0A7F8RYJ9_LEPWE</name>